<evidence type="ECO:0000256" key="4">
    <source>
        <dbReference type="ARBA" id="ARBA00022801"/>
    </source>
</evidence>
<keyword evidence="4" id="KW-0378">Hydrolase</keyword>
<dbReference type="GO" id="GO:0008233">
    <property type="term" value="F:peptidase activity"/>
    <property type="evidence" value="ECO:0007669"/>
    <property type="project" value="UniProtKB-KW"/>
</dbReference>
<organism evidence="9 10">
    <name type="scientific">Hymenobacter frigidus</name>
    <dbReference type="NCBI Taxonomy" id="1524095"/>
    <lineage>
        <taxon>Bacteria</taxon>
        <taxon>Pseudomonadati</taxon>
        <taxon>Bacteroidota</taxon>
        <taxon>Cytophagia</taxon>
        <taxon>Cytophagales</taxon>
        <taxon>Hymenobacteraceae</taxon>
        <taxon>Hymenobacter</taxon>
    </lineage>
</organism>
<dbReference type="Pfam" id="PF01694">
    <property type="entry name" value="Rhomboid"/>
    <property type="match status" value="1"/>
</dbReference>
<evidence type="ECO:0000256" key="7">
    <source>
        <dbReference type="SAM" id="Phobius"/>
    </source>
</evidence>
<feature type="transmembrane region" description="Helical" evidence="7">
    <location>
        <begin position="123"/>
        <end position="142"/>
    </location>
</feature>
<dbReference type="InterPro" id="IPR050925">
    <property type="entry name" value="Rhomboid_protease_S54"/>
</dbReference>
<evidence type="ECO:0000256" key="5">
    <source>
        <dbReference type="ARBA" id="ARBA00022989"/>
    </source>
</evidence>
<name>A0ABQ2A2R1_9BACT</name>
<evidence type="ECO:0000313" key="10">
    <source>
        <dbReference type="Proteomes" id="UP000637774"/>
    </source>
</evidence>
<feature type="transmembrane region" description="Helical" evidence="7">
    <location>
        <begin position="149"/>
        <end position="169"/>
    </location>
</feature>
<evidence type="ECO:0000256" key="1">
    <source>
        <dbReference type="ARBA" id="ARBA00004141"/>
    </source>
</evidence>
<evidence type="ECO:0000256" key="3">
    <source>
        <dbReference type="ARBA" id="ARBA00022692"/>
    </source>
</evidence>
<dbReference type="PANTHER" id="PTHR43731">
    <property type="entry name" value="RHOMBOID PROTEASE"/>
    <property type="match status" value="1"/>
</dbReference>
<evidence type="ECO:0000256" key="2">
    <source>
        <dbReference type="ARBA" id="ARBA00009045"/>
    </source>
</evidence>
<accession>A0ABQ2A2R1</accession>
<keyword evidence="3 7" id="KW-0812">Transmembrane</keyword>
<dbReference type="EMBL" id="BMGY01000012">
    <property type="protein sequence ID" value="GGH84547.1"/>
    <property type="molecule type" value="Genomic_DNA"/>
</dbReference>
<comment type="similarity">
    <text evidence="2">Belongs to the peptidase S54 family.</text>
</comment>
<comment type="subcellular location">
    <subcellularLocation>
        <location evidence="1">Membrane</location>
        <topology evidence="1">Multi-pass membrane protein</topology>
    </subcellularLocation>
</comment>
<keyword evidence="9" id="KW-0645">Protease</keyword>
<evidence type="ECO:0000313" key="9">
    <source>
        <dbReference type="EMBL" id="GGH84547.1"/>
    </source>
</evidence>
<dbReference type="SUPFAM" id="SSF144091">
    <property type="entry name" value="Rhomboid-like"/>
    <property type="match status" value="1"/>
</dbReference>
<dbReference type="InterPro" id="IPR035952">
    <property type="entry name" value="Rhomboid-like_sf"/>
</dbReference>
<comment type="caution">
    <text evidence="9">The sequence shown here is derived from an EMBL/GenBank/DDBJ whole genome shotgun (WGS) entry which is preliminary data.</text>
</comment>
<keyword evidence="10" id="KW-1185">Reference proteome</keyword>
<feature type="domain" description="Peptidase S54 rhomboid" evidence="8">
    <location>
        <begin position="41"/>
        <end position="201"/>
    </location>
</feature>
<dbReference type="PANTHER" id="PTHR43731:SF14">
    <property type="entry name" value="PRESENILIN-ASSOCIATED RHOMBOID-LIKE PROTEIN, MITOCHONDRIAL"/>
    <property type="match status" value="1"/>
</dbReference>
<evidence type="ECO:0000256" key="6">
    <source>
        <dbReference type="ARBA" id="ARBA00023136"/>
    </source>
</evidence>
<dbReference type="GO" id="GO:0006508">
    <property type="term" value="P:proteolysis"/>
    <property type="evidence" value="ECO:0007669"/>
    <property type="project" value="UniProtKB-KW"/>
</dbReference>
<keyword evidence="6 7" id="KW-0472">Membrane</keyword>
<gene>
    <name evidence="9" type="ORF">GCM10011495_16720</name>
</gene>
<proteinExistence type="inferred from homology"/>
<protein>
    <submittedName>
        <fullName evidence="9">Rhomboid family intramembrane serine protease</fullName>
    </submittedName>
</protein>
<dbReference type="RefSeq" id="WP_229748886.1">
    <property type="nucleotide sequence ID" value="NZ_BMGY01000012.1"/>
</dbReference>
<feature type="transmembrane region" description="Helical" evidence="7">
    <location>
        <begin position="89"/>
        <end position="111"/>
    </location>
</feature>
<dbReference type="Gene3D" id="1.20.1540.10">
    <property type="entry name" value="Rhomboid-like"/>
    <property type="match status" value="1"/>
</dbReference>
<evidence type="ECO:0000259" key="8">
    <source>
        <dbReference type="Pfam" id="PF01694"/>
    </source>
</evidence>
<feature type="transmembrane region" description="Helical" evidence="7">
    <location>
        <begin position="189"/>
        <end position="209"/>
    </location>
</feature>
<keyword evidence="5 7" id="KW-1133">Transmembrane helix</keyword>
<feature type="transmembrane region" description="Helical" evidence="7">
    <location>
        <begin position="56"/>
        <end position="77"/>
    </location>
</feature>
<dbReference type="Proteomes" id="UP000637774">
    <property type="component" value="Unassembled WGS sequence"/>
</dbReference>
<sequence>MFNPILIIVGLTVLVSAYAWSNHELMESWILRPYKMARDNGQWYRFLTSGFLHADWGHLLFNMIAFYSFGGLVLGVLANGTGAPGLDGFGALGGLWRFLLLYLGGIVVSDIPTYFRHRDDREYGSLGASGGVASVLFAGVIFSPLNKIYMMFIPVGIPGFIFGFLYLAYSYYQGRRRGDNINHDAHFYGALYGVILVLVLMPASGLEFVRQIQYFIKSII</sequence>
<reference evidence="10" key="1">
    <citation type="journal article" date="2019" name="Int. J. Syst. Evol. Microbiol.">
        <title>The Global Catalogue of Microorganisms (GCM) 10K type strain sequencing project: providing services to taxonomists for standard genome sequencing and annotation.</title>
        <authorList>
            <consortium name="The Broad Institute Genomics Platform"/>
            <consortium name="The Broad Institute Genome Sequencing Center for Infectious Disease"/>
            <person name="Wu L."/>
            <person name="Ma J."/>
        </authorList>
    </citation>
    <scope>NUCLEOTIDE SEQUENCE [LARGE SCALE GENOMIC DNA]</scope>
    <source>
        <strain evidence="10">CGMCC 1.14966</strain>
    </source>
</reference>
<dbReference type="InterPro" id="IPR022764">
    <property type="entry name" value="Peptidase_S54_rhomboid_dom"/>
</dbReference>